<dbReference type="AlphaFoldDB" id="A0A9D2EJT3"/>
<evidence type="ECO:0000313" key="4">
    <source>
        <dbReference type="Proteomes" id="UP000824049"/>
    </source>
</evidence>
<keyword evidence="1" id="KW-0732">Signal</keyword>
<feature type="domain" description="P68 RBP/TagC-like beta-propeller" evidence="2">
    <location>
        <begin position="103"/>
        <end position="331"/>
    </location>
</feature>
<feature type="chain" id="PRO_5038810935" description="P68 RBP/TagC-like beta-propeller domain-containing protein" evidence="1">
    <location>
        <begin position="27"/>
        <end position="362"/>
    </location>
</feature>
<dbReference type="SUPFAM" id="SSF82171">
    <property type="entry name" value="DPP6 N-terminal domain-like"/>
    <property type="match status" value="1"/>
</dbReference>
<reference evidence="3" key="1">
    <citation type="journal article" date="2021" name="PeerJ">
        <title>Extensive microbial diversity within the chicken gut microbiome revealed by metagenomics and culture.</title>
        <authorList>
            <person name="Gilroy R."/>
            <person name="Ravi A."/>
            <person name="Getino M."/>
            <person name="Pursley I."/>
            <person name="Horton D.L."/>
            <person name="Alikhan N.F."/>
            <person name="Baker D."/>
            <person name="Gharbi K."/>
            <person name="Hall N."/>
            <person name="Watson M."/>
            <person name="Adriaenssens E.M."/>
            <person name="Foster-Nyarko E."/>
            <person name="Jarju S."/>
            <person name="Secka A."/>
            <person name="Antonio M."/>
            <person name="Oren A."/>
            <person name="Chaudhuri R.R."/>
            <person name="La Ragione R."/>
            <person name="Hildebrand F."/>
            <person name="Pallen M.J."/>
        </authorList>
    </citation>
    <scope>NUCLEOTIDE SEQUENCE</scope>
    <source>
        <strain evidence="3">CHK179-28034</strain>
    </source>
</reference>
<evidence type="ECO:0000313" key="3">
    <source>
        <dbReference type="EMBL" id="HIZ39013.1"/>
    </source>
</evidence>
<proteinExistence type="predicted"/>
<sequence>MVSKRIKKLATAVCMTVVCLATGTMATEVFCPSVATPLQAQAKAITTVKKKKNIKMKKLTPALKRKIAASTPAENAGSDLTLRYPAARLTTARLPQGYTHDDTYYYYLSQLANTGKHKNDLRLTRIKYKGFGKYTVDYMTLKQFGHGTNLDCVTVDGVTWLWTGSDPAGSSQSTSTVTCFTFHAGTTLRRHGQYTYRIPVSGSGGSRYAANCFPAISADGSQLAVRFTSNGGQQFQIYDLTDGTTIRPKKVKKTVRIKSTPGDFQGFDICGTTIYTLEGTRSRSEMRELGKASDFAPIRIRAYNYKTKTTTTRKIRGAKAISHREPEGIQVAADGTIELMIASHYKELYTCANIYEVKGGTK</sequence>
<feature type="signal peptide" evidence="1">
    <location>
        <begin position="1"/>
        <end position="26"/>
    </location>
</feature>
<evidence type="ECO:0000259" key="2">
    <source>
        <dbReference type="Pfam" id="PF21311"/>
    </source>
</evidence>
<accession>A0A9D2EJT3</accession>
<evidence type="ECO:0000256" key="1">
    <source>
        <dbReference type="SAM" id="SignalP"/>
    </source>
</evidence>
<name>A0A9D2EJT3_9FIRM</name>
<comment type="caution">
    <text evidence="3">The sequence shown here is derived from an EMBL/GenBank/DDBJ whole genome shotgun (WGS) entry which is preliminary data.</text>
</comment>
<dbReference type="Pfam" id="PF21311">
    <property type="entry name" value="Phage_RBD_prop"/>
    <property type="match status" value="1"/>
</dbReference>
<dbReference type="EMBL" id="DXBR01000038">
    <property type="protein sequence ID" value="HIZ39013.1"/>
    <property type="molecule type" value="Genomic_DNA"/>
</dbReference>
<organism evidence="3 4">
    <name type="scientific">Candidatus Anaerobutyricum stercoris</name>
    <dbReference type="NCBI Taxonomy" id="2838457"/>
    <lineage>
        <taxon>Bacteria</taxon>
        <taxon>Bacillati</taxon>
        <taxon>Bacillota</taxon>
        <taxon>Clostridia</taxon>
        <taxon>Lachnospirales</taxon>
        <taxon>Lachnospiraceae</taxon>
        <taxon>Anaerobutyricum</taxon>
    </lineage>
</organism>
<dbReference type="Proteomes" id="UP000824049">
    <property type="component" value="Unassembled WGS sequence"/>
</dbReference>
<gene>
    <name evidence="3" type="ORF">H9968_03670</name>
</gene>
<dbReference type="InterPro" id="IPR048799">
    <property type="entry name" value="P68_RBP_TagC-like_beta-prop"/>
</dbReference>
<reference evidence="3" key="2">
    <citation type="submission" date="2021-04" db="EMBL/GenBank/DDBJ databases">
        <authorList>
            <person name="Gilroy R."/>
        </authorList>
    </citation>
    <scope>NUCLEOTIDE SEQUENCE</scope>
    <source>
        <strain evidence="3">CHK179-28034</strain>
    </source>
</reference>
<protein>
    <recommendedName>
        <fullName evidence="2">P68 RBP/TagC-like beta-propeller domain-containing protein</fullName>
    </recommendedName>
</protein>